<accession>A0A516Q274</accession>
<sequence>MNVLSPVMIVVAHPRAGSLDLELADRVRTVLAQTGVRQTSHDLYAESFDPVLTEPEAIAGEVWTRGTSSDQVRDLAPSPDPLVRRHRQELAEAQALVVIHPDWWGKPPAIVAGWLDRVLLADEQASATPKPAPNLRRVLVINTSDQSLDRRDAQTDSLGVLWRDQIGPFLGSPELERLTFREVSKADEEQHRRWDNAVQRATAWVCGAAR</sequence>
<feature type="domain" description="Flavodoxin-like fold" evidence="3">
    <location>
        <begin position="7"/>
        <end position="184"/>
    </location>
</feature>
<dbReference type="PANTHER" id="PTHR10204">
    <property type="entry name" value="NAD P H OXIDOREDUCTASE-RELATED"/>
    <property type="match status" value="1"/>
</dbReference>
<gene>
    <name evidence="4" type="ORF">FOE78_17900</name>
</gene>
<dbReference type="GO" id="GO:0003955">
    <property type="term" value="F:NAD(P)H dehydrogenase (quinone) activity"/>
    <property type="evidence" value="ECO:0007669"/>
    <property type="project" value="TreeGrafter"/>
</dbReference>
<protein>
    <submittedName>
        <fullName evidence="4">Flavodoxin family protein</fullName>
    </submittedName>
</protein>
<dbReference type="RefSeq" id="WP_143987493.1">
    <property type="nucleotide sequence ID" value="NZ_CP041692.1"/>
</dbReference>
<dbReference type="Pfam" id="PF02525">
    <property type="entry name" value="Flavodoxin_2"/>
    <property type="match status" value="1"/>
</dbReference>
<dbReference type="SUPFAM" id="SSF52218">
    <property type="entry name" value="Flavoproteins"/>
    <property type="match status" value="1"/>
</dbReference>
<dbReference type="InterPro" id="IPR029039">
    <property type="entry name" value="Flavoprotein-like_sf"/>
</dbReference>
<dbReference type="PANTHER" id="PTHR10204:SF34">
    <property type="entry name" value="NAD(P)H DEHYDROGENASE [QUINONE] 1 ISOFORM 1"/>
    <property type="match status" value="1"/>
</dbReference>
<evidence type="ECO:0000256" key="1">
    <source>
        <dbReference type="ARBA" id="ARBA00006252"/>
    </source>
</evidence>
<organism evidence="4 5">
    <name type="scientific">Microlunatus elymi</name>
    <dbReference type="NCBI Taxonomy" id="2596828"/>
    <lineage>
        <taxon>Bacteria</taxon>
        <taxon>Bacillati</taxon>
        <taxon>Actinomycetota</taxon>
        <taxon>Actinomycetes</taxon>
        <taxon>Propionibacteriales</taxon>
        <taxon>Propionibacteriaceae</taxon>
        <taxon>Microlunatus</taxon>
    </lineage>
</organism>
<evidence type="ECO:0000256" key="2">
    <source>
        <dbReference type="ARBA" id="ARBA00023002"/>
    </source>
</evidence>
<dbReference type="Proteomes" id="UP000319263">
    <property type="component" value="Chromosome"/>
</dbReference>
<dbReference type="InterPro" id="IPR003680">
    <property type="entry name" value="Flavodoxin_fold"/>
</dbReference>
<dbReference type="EMBL" id="CP041692">
    <property type="protein sequence ID" value="QDP97535.1"/>
    <property type="molecule type" value="Genomic_DNA"/>
</dbReference>
<evidence type="ECO:0000313" key="4">
    <source>
        <dbReference type="EMBL" id="QDP97535.1"/>
    </source>
</evidence>
<dbReference type="OrthoDB" id="9798454at2"/>
<reference evidence="4 5" key="1">
    <citation type="submission" date="2019-07" db="EMBL/GenBank/DDBJ databases">
        <title>Microlunatus dokdonensis sp. nov. isolated from the rhizospheric soil of the wild plant Elymus tsukushiensis.</title>
        <authorList>
            <person name="Ghim S.-Y."/>
            <person name="Hwang Y.-J."/>
            <person name="Son J.-S."/>
            <person name="Shin J.-H."/>
        </authorList>
    </citation>
    <scope>NUCLEOTIDE SEQUENCE [LARGE SCALE GENOMIC DNA]</scope>
    <source>
        <strain evidence="4 5">KUDC0627</strain>
    </source>
</reference>
<keyword evidence="5" id="KW-1185">Reference proteome</keyword>
<dbReference type="Gene3D" id="3.40.50.360">
    <property type="match status" value="1"/>
</dbReference>
<evidence type="ECO:0000259" key="3">
    <source>
        <dbReference type="Pfam" id="PF02525"/>
    </source>
</evidence>
<dbReference type="GO" id="GO:0005829">
    <property type="term" value="C:cytosol"/>
    <property type="evidence" value="ECO:0007669"/>
    <property type="project" value="TreeGrafter"/>
</dbReference>
<evidence type="ECO:0000313" key="5">
    <source>
        <dbReference type="Proteomes" id="UP000319263"/>
    </source>
</evidence>
<name>A0A516Q274_9ACTN</name>
<proteinExistence type="inferred from homology"/>
<dbReference type="KEGG" id="mik:FOE78_17900"/>
<comment type="similarity">
    <text evidence="1">Belongs to the NAD(P)H dehydrogenase (quinone) family.</text>
</comment>
<dbReference type="AlphaFoldDB" id="A0A516Q274"/>
<dbReference type="InterPro" id="IPR051545">
    <property type="entry name" value="NAD(P)H_dehydrogenase_qn"/>
</dbReference>
<keyword evidence="2" id="KW-0560">Oxidoreductase</keyword>